<evidence type="ECO:0000256" key="2">
    <source>
        <dbReference type="SAM" id="MobiDB-lite"/>
    </source>
</evidence>
<feature type="region of interest" description="Disordered" evidence="2">
    <location>
        <begin position="198"/>
        <end position="224"/>
    </location>
</feature>
<proteinExistence type="predicted"/>
<dbReference type="AlphaFoldDB" id="A0A8J8NNY0"/>
<feature type="coiled-coil region" evidence="1">
    <location>
        <begin position="266"/>
        <end position="293"/>
    </location>
</feature>
<evidence type="ECO:0000313" key="4">
    <source>
        <dbReference type="Proteomes" id="UP000785679"/>
    </source>
</evidence>
<accession>A0A8J8NNY0</accession>
<dbReference type="Proteomes" id="UP000785679">
    <property type="component" value="Unassembled WGS sequence"/>
</dbReference>
<evidence type="ECO:0000256" key="1">
    <source>
        <dbReference type="SAM" id="Coils"/>
    </source>
</evidence>
<feature type="compositionally biased region" description="Gly residues" evidence="2">
    <location>
        <begin position="387"/>
        <end position="396"/>
    </location>
</feature>
<comment type="caution">
    <text evidence="3">The sequence shown here is derived from an EMBL/GenBank/DDBJ whole genome shotgun (WGS) entry which is preliminary data.</text>
</comment>
<sequence>MSSKYIQVEITIKKWITEGSVQLGKQAIFTQKVLLSELKKQVAVGKKASKALLSLSINGMKGLHPSIMNLIKYRAKARRAHICGEVQSLSNKGKDSFSCPTKFDTLFGLKGGIPSLSWRVVIDLTPGDEQEQITASPQHEQLGDTVLSHIEDIILIYADTMSSLDKARTFKQIKQDMVERGHALPVLMENLNRLIEISESRQRSASPSPDERRAHRDSFDSSGMQRHLEQNLQLHHARQSFFQSLRLDDGENPSIERLSLQDQDAIKTALKDLKEIEELTEALIQKAQQLQNSFRSLRRVASSQALQCVNARLYTGIISGEDLKVALRASSLYLQPVDADVDRSTTAQVDPVRGSVQPIAVGAARPQDLLNQDAQQLQHRHPPSNPGGQGGAGVHQ</sequence>
<evidence type="ECO:0000313" key="3">
    <source>
        <dbReference type="EMBL" id="TNV78358.1"/>
    </source>
</evidence>
<dbReference type="EMBL" id="RRYP01010477">
    <property type="protein sequence ID" value="TNV78358.1"/>
    <property type="molecule type" value="Genomic_DNA"/>
</dbReference>
<organism evidence="3 4">
    <name type="scientific">Halteria grandinella</name>
    <dbReference type="NCBI Taxonomy" id="5974"/>
    <lineage>
        <taxon>Eukaryota</taxon>
        <taxon>Sar</taxon>
        <taxon>Alveolata</taxon>
        <taxon>Ciliophora</taxon>
        <taxon>Intramacronucleata</taxon>
        <taxon>Spirotrichea</taxon>
        <taxon>Stichotrichia</taxon>
        <taxon>Sporadotrichida</taxon>
        <taxon>Halteriidae</taxon>
        <taxon>Halteria</taxon>
    </lineage>
</organism>
<gene>
    <name evidence="3" type="ORF">FGO68_gene6177</name>
</gene>
<feature type="compositionally biased region" description="Basic and acidic residues" evidence="2">
    <location>
        <begin position="209"/>
        <end position="219"/>
    </location>
</feature>
<keyword evidence="1" id="KW-0175">Coiled coil</keyword>
<reference evidence="3" key="1">
    <citation type="submission" date="2019-06" db="EMBL/GenBank/DDBJ databases">
        <authorList>
            <person name="Zheng W."/>
        </authorList>
    </citation>
    <scope>NUCLEOTIDE SEQUENCE</scope>
    <source>
        <strain evidence="3">QDHG01</strain>
    </source>
</reference>
<name>A0A8J8NNY0_HALGN</name>
<keyword evidence="4" id="KW-1185">Reference proteome</keyword>
<feature type="region of interest" description="Disordered" evidence="2">
    <location>
        <begin position="372"/>
        <end position="396"/>
    </location>
</feature>
<protein>
    <submittedName>
        <fullName evidence="3">Uncharacterized protein</fullName>
    </submittedName>
</protein>